<dbReference type="Proteomes" id="UP000651728">
    <property type="component" value="Unassembled WGS sequence"/>
</dbReference>
<reference evidence="2 3" key="1">
    <citation type="submission" date="2021-01" db="EMBL/GenBank/DDBJ databases">
        <title>Whole genome shotgun sequence of Microbispora amethystogenes NBRC 101907.</title>
        <authorList>
            <person name="Komaki H."/>
            <person name="Tamura T."/>
        </authorList>
    </citation>
    <scope>NUCLEOTIDE SEQUENCE [LARGE SCALE GENOMIC DNA]</scope>
    <source>
        <strain evidence="2 3">NBRC 101907</strain>
    </source>
</reference>
<evidence type="ECO:0000313" key="2">
    <source>
        <dbReference type="EMBL" id="GIH33667.1"/>
    </source>
</evidence>
<keyword evidence="3" id="KW-1185">Reference proteome</keyword>
<dbReference type="EMBL" id="BOOB01000027">
    <property type="protein sequence ID" value="GIH33667.1"/>
    <property type="molecule type" value="Genomic_DNA"/>
</dbReference>
<name>A0ABQ4FFS4_9ACTN</name>
<gene>
    <name evidence="2" type="ORF">Mam01_38310</name>
</gene>
<sequence>MTSRMSVNPIGLPESRSRSAALSTGARRVRVTAPPPGLTGVTSIPAYEGEPVLEEWGGISRSA</sequence>
<organism evidence="2 3">
    <name type="scientific">Microbispora amethystogenes</name>
    <dbReference type="NCBI Taxonomy" id="1427754"/>
    <lineage>
        <taxon>Bacteria</taxon>
        <taxon>Bacillati</taxon>
        <taxon>Actinomycetota</taxon>
        <taxon>Actinomycetes</taxon>
        <taxon>Streptosporangiales</taxon>
        <taxon>Streptosporangiaceae</taxon>
        <taxon>Microbispora</taxon>
    </lineage>
</organism>
<evidence type="ECO:0000256" key="1">
    <source>
        <dbReference type="SAM" id="MobiDB-lite"/>
    </source>
</evidence>
<accession>A0ABQ4FFS4</accession>
<evidence type="ECO:0000313" key="3">
    <source>
        <dbReference type="Proteomes" id="UP000651728"/>
    </source>
</evidence>
<protein>
    <submittedName>
        <fullName evidence="2">Uncharacterized protein</fullName>
    </submittedName>
</protein>
<proteinExistence type="predicted"/>
<comment type="caution">
    <text evidence="2">The sequence shown here is derived from an EMBL/GenBank/DDBJ whole genome shotgun (WGS) entry which is preliminary data.</text>
</comment>
<feature type="region of interest" description="Disordered" evidence="1">
    <location>
        <begin position="1"/>
        <end position="43"/>
    </location>
</feature>